<name>A0A1B7NRW5_9EURO</name>
<gene>
    <name evidence="2" type="ORF">ACJ72_06207</name>
</gene>
<evidence type="ECO:0000256" key="1">
    <source>
        <dbReference type="SAM" id="MobiDB-lite"/>
    </source>
</evidence>
<feature type="region of interest" description="Disordered" evidence="1">
    <location>
        <begin position="258"/>
        <end position="280"/>
    </location>
</feature>
<dbReference type="EMBL" id="LGUA01001007">
    <property type="protein sequence ID" value="OAX79476.1"/>
    <property type="molecule type" value="Genomic_DNA"/>
</dbReference>
<dbReference type="OrthoDB" id="4725912at2759"/>
<evidence type="ECO:0000313" key="2">
    <source>
        <dbReference type="EMBL" id="OAX79476.1"/>
    </source>
</evidence>
<dbReference type="Proteomes" id="UP000091918">
    <property type="component" value="Unassembled WGS sequence"/>
</dbReference>
<feature type="region of interest" description="Disordered" evidence="1">
    <location>
        <begin position="1"/>
        <end position="21"/>
    </location>
</feature>
<keyword evidence="3" id="KW-1185">Reference proteome</keyword>
<reference evidence="2 3" key="1">
    <citation type="submission" date="2015-07" db="EMBL/GenBank/DDBJ databases">
        <title>Emmonsia species relationships and genome sequence.</title>
        <authorList>
            <person name="Cuomo C.A."/>
            <person name="Schwartz I.S."/>
            <person name="Kenyon C."/>
            <person name="de Hoog G.S."/>
            <person name="Govender N.P."/>
            <person name="Botha A."/>
            <person name="Moreno L."/>
            <person name="de Vries M."/>
            <person name="Munoz J.F."/>
            <person name="Stielow J.B."/>
        </authorList>
    </citation>
    <scope>NUCLEOTIDE SEQUENCE [LARGE SCALE GENOMIC DNA]</scope>
    <source>
        <strain evidence="2 3">CBS 136260</strain>
    </source>
</reference>
<organism evidence="2 3">
    <name type="scientific">Emergomyces africanus</name>
    <dbReference type="NCBI Taxonomy" id="1955775"/>
    <lineage>
        <taxon>Eukaryota</taxon>
        <taxon>Fungi</taxon>
        <taxon>Dikarya</taxon>
        <taxon>Ascomycota</taxon>
        <taxon>Pezizomycotina</taxon>
        <taxon>Eurotiomycetes</taxon>
        <taxon>Eurotiomycetidae</taxon>
        <taxon>Onygenales</taxon>
        <taxon>Ajellomycetaceae</taxon>
        <taxon>Emergomyces</taxon>
    </lineage>
</organism>
<evidence type="ECO:0000313" key="3">
    <source>
        <dbReference type="Proteomes" id="UP000091918"/>
    </source>
</evidence>
<sequence>MTEKLKANEISSTSTSTVQFQHPNYSGKTIRMETPPGIPQPLQQQQENTAKELTLQVNFSWKQLKSLITNKDDPQSTPIYIVHYRATKPHLIFKFATDDTAFATGSLHAISIDADCEIRSRHFALKALKRFKTEYTHLSYAFSNNNGGASNDNNGGAVPEPARMTWTSTCGFKTWDFICFDENQMPVAKFSANVWGVKKIGYFTFMGSNIPSACAIGHISDEVREEIVVTGLTLFYCMVLRTNNIFSLFGAIFSRPGQHDGREEEEDEQEKAMSKIAVSR</sequence>
<feature type="compositionally biased region" description="Polar residues" evidence="1">
    <location>
        <begin position="9"/>
        <end position="21"/>
    </location>
</feature>
<protein>
    <submittedName>
        <fullName evidence="2">Uncharacterized protein</fullName>
    </submittedName>
</protein>
<accession>A0A1B7NRW5</accession>
<dbReference type="AlphaFoldDB" id="A0A1B7NRW5"/>
<proteinExistence type="predicted"/>
<comment type="caution">
    <text evidence="2">The sequence shown here is derived from an EMBL/GenBank/DDBJ whole genome shotgun (WGS) entry which is preliminary data.</text>
</comment>